<feature type="region of interest" description="Disordered" evidence="2">
    <location>
        <begin position="89"/>
        <end position="116"/>
    </location>
</feature>
<reference evidence="4" key="1">
    <citation type="journal article" date="2017" name="Nat. Commun.">
        <title>The North American bullfrog draft genome provides insight into hormonal regulation of long noncoding RNA.</title>
        <authorList>
            <person name="Hammond S.A."/>
            <person name="Warren R.L."/>
            <person name="Vandervalk B.P."/>
            <person name="Kucuk E."/>
            <person name="Khan H."/>
            <person name="Gibb E.A."/>
            <person name="Pandoh P."/>
            <person name="Kirk H."/>
            <person name="Zhao Y."/>
            <person name="Jones M."/>
            <person name="Mungall A.J."/>
            <person name="Coope R."/>
            <person name="Pleasance S."/>
            <person name="Moore R.A."/>
            <person name="Holt R.A."/>
            <person name="Round J.M."/>
            <person name="Ohora S."/>
            <person name="Walle B.V."/>
            <person name="Veldhoen N."/>
            <person name="Helbing C.C."/>
            <person name="Birol I."/>
        </authorList>
    </citation>
    <scope>NUCLEOTIDE SEQUENCE [LARGE SCALE GENOMIC DNA]</scope>
</reference>
<dbReference type="InterPro" id="IPR036122">
    <property type="entry name" value="CaM-bd_dom_sf"/>
</dbReference>
<protein>
    <recommendedName>
        <fullName evidence="5">Calmodulin-binding domain-containing protein</fullName>
    </recommendedName>
</protein>
<sequence length="116" mass="12632">MEQRKLSDQANTLVDLSKMQSVMYDLITELNDRSEDLEKQIGSLETKLDQINSTFNTLPVLIVDALQKQQQHLLSVVLESRGLGVAVGTPQTPLSDSPMGISSASFPTPHTSSSSC</sequence>
<dbReference type="GO" id="GO:0016020">
    <property type="term" value="C:membrane"/>
    <property type="evidence" value="ECO:0007669"/>
    <property type="project" value="InterPro"/>
</dbReference>
<keyword evidence="1" id="KW-0175">Coiled coil</keyword>
<accession>A0A2G9SDQ6</accession>
<dbReference type="GO" id="GO:0005516">
    <property type="term" value="F:calmodulin binding"/>
    <property type="evidence" value="ECO:0007669"/>
    <property type="project" value="InterPro"/>
</dbReference>
<dbReference type="OrthoDB" id="73653at2759"/>
<dbReference type="InterPro" id="IPR015449">
    <property type="entry name" value="K_chnl_Ca-activ_SK"/>
</dbReference>
<evidence type="ECO:0000313" key="4">
    <source>
        <dbReference type="Proteomes" id="UP000228934"/>
    </source>
</evidence>
<organism evidence="3 4">
    <name type="scientific">Aquarana catesbeiana</name>
    <name type="common">American bullfrog</name>
    <name type="synonym">Rana catesbeiana</name>
    <dbReference type="NCBI Taxonomy" id="8400"/>
    <lineage>
        <taxon>Eukaryota</taxon>
        <taxon>Metazoa</taxon>
        <taxon>Chordata</taxon>
        <taxon>Craniata</taxon>
        <taxon>Vertebrata</taxon>
        <taxon>Euteleostomi</taxon>
        <taxon>Amphibia</taxon>
        <taxon>Batrachia</taxon>
        <taxon>Anura</taxon>
        <taxon>Neobatrachia</taxon>
        <taxon>Ranoidea</taxon>
        <taxon>Ranidae</taxon>
        <taxon>Aquarana</taxon>
    </lineage>
</organism>
<evidence type="ECO:0000313" key="3">
    <source>
        <dbReference type="EMBL" id="PIO37633.1"/>
    </source>
</evidence>
<dbReference type="SUPFAM" id="SSF81327">
    <property type="entry name" value="Small-conductance potassium channel"/>
    <property type="match status" value="1"/>
</dbReference>
<evidence type="ECO:0000256" key="2">
    <source>
        <dbReference type="SAM" id="MobiDB-lite"/>
    </source>
</evidence>
<evidence type="ECO:0008006" key="5">
    <source>
        <dbReference type="Google" id="ProtNLM"/>
    </source>
</evidence>
<keyword evidence="4" id="KW-1185">Reference proteome</keyword>
<feature type="coiled-coil region" evidence="1">
    <location>
        <begin position="27"/>
        <end position="54"/>
    </location>
</feature>
<dbReference type="GO" id="GO:0016286">
    <property type="term" value="F:small conductance calcium-activated potassium channel activity"/>
    <property type="evidence" value="ECO:0007669"/>
    <property type="project" value="InterPro"/>
</dbReference>
<name>A0A2G9SDQ6_AQUCT</name>
<dbReference type="Proteomes" id="UP000228934">
    <property type="component" value="Unassembled WGS sequence"/>
</dbReference>
<dbReference type="PANTHER" id="PTHR10153">
    <property type="entry name" value="SMALL CONDUCTANCE CALCIUM-ACTIVATED POTASSIUM CHANNEL"/>
    <property type="match status" value="1"/>
</dbReference>
<evidence type="ECO:0000256" key="1">
    <source>
        <dbReference type="SAM" id="Coils"/>
    </source>
</evidence>
<dbReference type="EMBL" id="KV926114">
    <property type="protein sequence ID" value="PIO37633.1"/>
    <property type="molecule type" value="Genomic_DNA"/>
</dbReference>
<proteinExistence type="predicted"/>
<gene>
    <name evidence="3" type="ORF">AB205_0040850</name>
</gene>
<dbReference type="AlphaFoldDB" id="A0A2G9SDQ6"/>